<dbReference type="STRING" id="373903.Hore_12230"/>
<evidence type="ECO:0000256" key="1">
    <source>
        <dbReference type="ARBA" id="ARBA00009670"/>
    </source>
</evidence>
<accession>B8CXF4</accession>
<dbReference type="RefSeq" id="WP_012636157.1">
    <property type="nucleotide sequence ID" value="NC_011899.1"/>
</dbReference>
<dbReference type="PANTHER" id="PTHR10566:SF113">
    <property type="entry name" value="PROTEIN ACTIVITY OF BC1 COMPLEX KINASE 7, CHLOROPLASTIC"/>
    <property type="match status" value="1"/>
</dbReference>
<evidence type="ECO:0000313" key="5">
    <source>
        <dbReference type="Proteomes" id="UP000000719"/>
    </source>
</evidence>
<dbReference type="PANTHER" id="PTHR10566">
    <property type="entry name" value="CHAPERONE-ACTIVITY OF BC1 COMPLEX CABC1 -RELATED"/>
    <property type="match status" value="1"/>
</dbReference>
<dbReference type="OrthoDB" id="9795390at2"/>
<dbReference type="CDD" id="cd05121">
    <property type="entry name" value="ABC1_ADCK3-like"/>
    <property type="match status" value="1"/>
</dbReference>
<sequence length="559" mass="63760">MKLNISRQYRHLKRYRQIAQVLVKNGLGFLLEHLDLTKYLPVKHRVNKEEIKADRFSLARRLRAVLQELGPTFIKFGQLMSTRPDILPPVYIQELRKLQDKVTPLPFEDIEKVLIQELGESYRELFKDLEETPEAAASIAQTHRATLHDGSDVILKIRRPGIEKTIKVDLEILHNLASIIDERGLILQFIKATSLVEEFSNTLKKELNFQIEVANVTRFKNNFKDHKYILAPDVYERLSTKRLITMERIKGKKLSQVVKGEGLGQVNRGFLARLGAKSLMKQVLLDGFFHADPHPGNIIVVGSDKLAYIDFGMMGQLTQSDRDKLSLLFVAVLKKNIDMIVDILIELGITTKSVNIRKLKLDIQDLINRYYGIDLKDIEFSVVIEDLQKILYNYSISLPQEFFLLIRAISVSEGVGFMLDPSLNLAEVGNSFLRELMLSQFKLDNIAGRIVDRLWTFRKSTSGLPQKFSNIIEKIIDDEVTIRFKHINLEGLINKIDIISNRLSVSLIISALVIGSSMIIQTEMKPLVFGIPFLGFAGYSIAGIMGIWLIIAIFRSGRF</sequence>
<evidence type="ECO:0000313" key="4">
    <source>
        <dbReference type="EMBL" id="ACL69973.1"/>
    </source>
</evidence>
<dbReference type="InterPro" id="IPR050154">
    <property type="entry name" value="UbiB_kinase"/>
</dbReference>
<evidence type="ECO:0000259" key="3">
    <source>
        <dbReference type="Pfam" id="PF03109"/>
    </source>
</evidence>
<dbReference type="Proteomes" id="UP000000719">
    <property type="component" value="Chromosome"/>
</dbReference>
<keyword evidence="4" id="KW-0560">Oxidoreductase</keyword>
<dbReference type="GO" id="GO:0016491">
    <property type="term" value="F:oxidoreductase activity"/>
    <property type="evidence" value="ECO:0007669"/>
    <property type="project" value="UniProtKB-KW"/>
</dbReference>
<keyword evidence="2" id="KW-0812">Transmembrane</keyword>
<dbReference type="HOGENOM" id="CLU_006533_0_2_9"/>
<dbReference type="AlphaFoldDB" id="B8CXF4"/>
<feature type="transmembrane region" description="Helical" evidence="2">
    <location>
        <begin position="527"/>
        <end position="554"/>
    </location>
</feature>
<dbReference type="KEGG" id="hor:Hore_12230"/>
<dbReference type="EMBL" id="CP001098">
    <property type="protein sequence ID" value="ACL69973.1"/>
    <property type="molecule type" value="Genomic_DNA"/>
</dbReference>
<evidence type="ECO:0000256" key="2">
    <source>
        <dbReference type="SAM" id="Phobius"/>
    </source>
</evidence>
<gene>
    <name evidence="4" type="ordered locus">Hore_12230</name>
</gene>
<organism evidence="4 5">
    <name type="scientific">Halothermothrix orenii (strain H 168 / OCM 544 / DSM 9562)</name>
    <dbReference type="NCBI Taxonomy" id="373903"/>
    <lineage>
        <taxon>Bacteria</taxon>
        <taxon>Bacillati</taxon>
        <taxon>Bacillota</taxon>
        <taxon>Clostridia</taxon>
        <taxon>Halanaerobiales</taxon>
        <taxon>Halothermotrichaceae</taxon>
        <taxon>Halothermothrix</taxon>
    </lineage>
</organism>
<keyword evidence="5" id="KW-1185">Reference proteome</keyword>
<dbReference type="InterPro" id="IPR004147">
    <property type="entry name" value="ABC1_dom"/>
</dbReference>
<feature type="transmembrane region" description="Helical" evidence="2">
    <location>
        <begin position="503"/>
        <end position="521"/>
    </location>
</feature>
<dbReference type="eggNOG" id="COG0661">
    <property type="taxonomic scope" value="Bacteria"/>
</dbReference>
<dbReference type="Pfam" id="PF03109">
    <property type="entry name" value="ABC1"/>
    <property type="match status" value="1"/>
</dbReference>
<reference evidence="4 5" key="1">
    <citation type="journal article" date="2009" name="PLoS ONE">
        <title>Genome analysis of the anaerobic thermohalophilic bacterium Halothermothrix orenii.</title>
        <authorList>
            <person name="Mavromatis K."/>
            <person name="Ivanova N."/>
            <person name="Anderson I."/>
            <person name="Lykidis A."/>
            <person name="Hooper S.D."/>
            <person name="Sun H."/>
            <person name="Kunin V."/>
            <person name="Lapidus A."/>
            <person name="Hugenholtz P."/>
            <person name="Patel B."/>
            <person name="Kyrpides N.C."/>
        </authorList>
    </citation>
    <scope>NUCLEOTIDE SEQUENCE [LARGE SCALE GENOMIC DNA]</scope>
    <source>
        <strain evidence="5">H 168 / OCM 544 / DSM 9562</strain>
    </source>
</reference>
<dbReference type="SUPFAM" id="SSF56112">
    <property type="entry name" value="Protein kinase-like (PK-like)"/>
    <property type="match status" value="1"/>
</dbReference>
<proteinExistence type="inferred from homology"/>
<keyword evidence="2" id="KW-1133">Transmembrane helix</keyword>
<feature type="domain" description="ABC1 atypical kinase-like" evidence="3">
    <location>
        <begin position="97"/>
        <end position="342"/>
    </location>
</feature>
<protein>
    <submittedName>
        <fullName evidence="4">2-octaprenylphenol hydroxylase</fullName>
        <ecNumber evidence="4">1.14.13.-</ecNumber>
    </submittedName>
</protein>
<dbReference type="InterPro" id="IPR011009">
    <property type="entry name" value="Kinase-like_dom_sf"/>
</dbReference>
<dbReference type="EC" id="1.14.13.-" evidence="4"/>
<comment type="similarity">
    <text evidence="1">Belongs to the protein kinase superfamily. ADCK protein kinase family.</text>
</comment>
<keyword evidence="2" id="KW-0472">Membrane</keyword>
<name>B8CXF4_HALOH</name>